<reference evidence="2" key="2">
    <citation type="submission" date="2015-01" db="EMBL/GenBank/DDBJ databases">
        <title>Evolutionary Origins and Diversification of the Mycorrhizal Mutualists.</title>
        <authorList>
            <consortium name="DOE Joint Genome Institute"/>
            <consortium name="Mycorrhizal Genomics Consortium"/>
            <person name="Kohler A."/>
            <person name="Kuo A."/>
            <person name="Nagy L.G."/>
            <person name="Floudas D."/>
            <person name="Copeland A."/>
            <person name="Barry K.W."/>
            <person name="Cichocki N."/>
            <person name="Veneault-Fourrey C."/>
            <person name="LaButti K."/>
            <person name="Lindquist E.A."/>
            <person name="Lipzen A."/>
            <person name="Lundell T."/>
            <person name="Morin E."/>
            <person name="Murat C."/>
            <person name="Riley R."/>
            <person name="Ohm R."/>
            <person name="Sun H."/>
            <person name="Tunlid A."/>
            <person name="Henrissat B."/>
            <person name="Grigoriev I.V."/>
            <person name="Hibbett D.S."/>
            <person name="Martin F."/>
        </authorList>
    </citation>
    <scope>NUCLEOTIDE SEQUENCE [LARGE SCALE GENOMIC DNA]</scope>
    <source>
        <strain evidence="2">UH-Slu-Lm8-n1</strain>
    </source>
</reference>
<dbReference type="STRING" id="930992.A0A0D0AS17"/>
<evidence type="ECO:0000313" key="1">
    <source>
        <dbReference type="EMBL" id="KIK37007.1"/>
    </source>
</evidence>
<organism evidence="1 2">
    <name type="scientific">Suillus luteus UH-Slu-Lm8-n1</name>
    <dbReference type="NCBI Taxonomy" id="930992"/>
    <lineage>
        <taxon>Eukaryota</taxon>
        <taxon>Fungi</taxon>
        <taxon>Dikarya</taxon>
        <taxon>Basidiomycota</taxon>
        <taxon>Agaricomycotina</taxon>
        <taxon>Agaricomycetes</taxon>
        <taxon>Agaricomycetidae</taxon>
        <taxon>Boletales</taxon>
        <taxon>Suillineae</taxon>
        <taxon>Suillaceae</taxon>
        <taxon>Suillus</taxon>
    </lineage>
</organism>
<dbReference type="Pfam" id="PF05336">
    <property type="entry name" value="rhaM"/>
    <property type="match status" value="1"/>
</dbReference>
<accession>A0A0D0AS17</accession>
<dbReference type="OrthoDB" id="9981546at2759"/>
<reference evidence="1 2" key="1">
    <citation type="submission" date="2014-04" db="EMBL/GenBank/DDBJ databases">
        <authorList>
            <consortium name="DOE Joint Genome Institute"/>
            <person name="Kuo A."/>
            <person name="Ruytinx J."/>
            <person name="Rineau F."/>
            <person name="Colpaert J."/>
            <person name="Kohler A."/>
            <person name="Nagy L.G."/>
            <person name="Floudas D."/>
            <person name="Copeland A."/>
            <person name="Barry K.W."/>
            <person name="Cichocki N."/>
            <person name="Veneault-Fourrey C."/>
            <person name="LaButti K."/>
            <person name="Lindquist E.A."/>
            <person name="Lipzen A."/>
            <person name="Lundell T."/>
            <person name="Morin E."/>
            <person name="Murat C."/>
            <person name="Sun H."/>
            <person name="Tunlid A."/>
            <person name="Henrissat B."/>
            <person name="Grigoriev I.V."/>
            <person name="Hibbett D.S."/>
            <person name="Martin F."/>
            <person name="Nordberg H.P."/>
            <person name="Cantor M.N."/>
            <person name="Hua S.X."/>
        </authorList>
    </citation>
    <scope>NUCLEOTIDE SEQUENCE [LARGE SCALE GENOMIC DNA]</scope>
    <source>
        <strain evidence="1 2">UH-Slu-Lm8-n1</strain>
    </source>
</reference>
<dbReference type="GO" id="GO:0016857">
    <property type="term" value="F:racemase and epimerase activity, acting on carbohydrates and derivatives"/>
    <property type="evidence" value="ECO:0007669"/>
    <property type="project" value="InterPro"/>
</dbReference>
<dbReference type="InterPro" id="IPR011008">
    <property type="entry name" value="Dimeric_a/b-barrel"/>
</dbReference>
<dbReference type="SUPFAM" id="SSF54909">
    <property type="entry name" value="Dimeric alpha+beta barrel"/>
    <property type="match status" value="1"/>
</dbReference>
<name>A0A0D0AS17_9AGAM</name>
<dbReference type="InParanoid" id="A0A0D0AS17"/>
<dbReference type="EMBL" id="KN835481">
    <property type="protein sequence ID" value="KIK37007.1"/>
    <property type="molecule type" value="Genomic_DNA"/>
</dbReference>
<sequence length="124" mass="14381">MSAPHTKRICQIIKLKPECADEYKEVHRNVWPGVLNALRRYHIVDYSINHYPPLNLLIANFKYTGSDFEKDMKAIGDDEETQRWWRLTDGMQESFNDGASGSGKEIPWWTDVEEVFRFEGGSSA</sequence>
<keyword evidence="2" id="KW-1185">Reference proteome</keyword>
<dbReference type="Gene3D" id="3.30.70.100">
    <property type="match status" value="1"/>
</dbReference>
<dbReference type="InterPro" id="IPR008000">
    <property type="entry name" value="Rham/fucose_mutarotase"/>
</dbReference>
<protein>
    <recommendedName>
        <fullName evidence="3">Rhamnose mutarotase</fullName>
    </recommendedName>
</protein>
<dbReference type="HOGENOM" id="CLU_100689_1_0_1"/>
<dbReference type="AlphaFoldDB" id="A0A0D0AS17"/>
<evidence type="ECO:0008006" key="3">
    <source>
        <dbReference type="Google" id="ProtNLM"/>
    </source>
</evidence>
<evidence type="ECO:0000313" key="2">
    <source>
        <dbReference type="Proteomes" id="UP000054485"/>
    </source>
</evidence>
<dbReference type="Proteomes" id="UP000054485">
    <property type="component" value="Unassembled WGS sequence"/>
</dbReference>
<proteinExistence type="predicted"/>
<dbReference type="PANTHER" id="PTHR34389:SF2">
    <property type="entry name" value="L-RHAMNOSE MUTAROTASE"/>
    <property type="match status" value="1"/>
</dbReference>
<dbReference type="PANTHER" id="PTHR34389">
    <property type="entry name" value="L-RHAMNOSE MUTAROTASE"/>
    <property type="match status" value="1"/>
</dbReference>
<gene>
    <name evidence="1" type="ORF">CY34DRAFT_810784</name>
</gene>